<dbReference type="PANTHER" id="PTHR10426">
    <property type="entry name" value="STRICTOSIDINE SYNTHASE-RELATED"/>
    <property type="match status" value="1"/>
</dbReference>
<evidence type="ECO:0000256" key="3">
    <source>
        <dbReference type="ARBA" id="ARBA00022554"/>
    </source>
</evidence>
<evidence type="ECO:0000259" key="6">
    <source>
        <dbReference type="Pfam" id="PF03088"/>
    </source>
</evidence>
<keyword evidence="3" id="KW-0926">Vacuole</keyword>
<evidence type="ECO:0000313" key="7">
    <source>
        <dbReference type="Proteomes" id="UP000515123"/>
    </source>
</evidence>
<dbReference type="Pfam" id="PF03088">
    <property type="entry name" value="Str_synth"/>
    <property type="match status" value="1"/>
</dbReference>
<gene>
    <name evidence="8" type="primary">LOC109719727</name>
</gene>
<protein>
    <submittedName>
        <fullName evidence="8">Protein STRICTOSIDINE SYNTHASE-LIKE 10-like</fullName>
    </submittedName>
</protein>
<reference evidence="8" key="2">
    <citation type="submission" date="2025-08" db="UniProtKB">
        <authorList>
            <consortium name="RefSeq"/>
        </authorList>
    </citation>
    <scope>IDENTIFICATION</scope>
    <source>
        <tissue evidence="8">Leaf</tissue>
    </source>
</reference>
<dbReference type="RefSeq" id="XP_020102108.1">
    <property type="nucleotide sequence ID" value="XM_020246519.1"/>
</dbReference>
<evidence type="ECO:0000313" key="8">
    <source>
        <dbReference type="RefSeq" id="XP_020102108.1"/>
    </source>
</evidence>
<dbReference type="GO" id="GO:0005773">
    <property type="term" value="C:vacuole"/>
    <property type="evidence" value="ECO:0007669"/>
    <property type="project" value="UniProtKB-SubCell"/>
</dbReference>
<keyword evidence="4" id="KW-0325">Glycoprotein</keyword>
<dbReference type="OrthoDB" id="5307922at2759"/>
<dbReference type="GO" id="GO:0012505">
    <property type="term" value="C:endomembrane system"/>
    <property type="evidence" value="ECO:0007669"/>
    <property type="project" value="TreeGrafter"/>
</dbReference>
<evidence type="ECO:0000256" key="2">
    <source>
        <dbReference type="ARBA" id="ARBA00009191"/>
    </source>
</evidence>
<dbReference type="InterPro" id="IPR018119">
    <property type="entry name" value="Strictosidine_synth_cons-reg"/>
</dbReference>
<dbReference type="PANTHER" id="PTHR10426:SF79">
    <property type="entry name" value="PROTEIN STRICTOSIDINE SYNTHASE-LIKE 2"/>
    <property type="match status" value="1"/>
</dbReference>
<feature type="region of interest" description="Disordered" evidence="5">
    <location>
        <begin position="38"/>
        <end position="60"/>
    </location>
</feature>
<name>A0A6P5G8I4_ANACO</name>
<comment type="similarity">
    <text evidence="2">Belongs to the strictosidine synthase family.</text>
</comment>
<feature type="domain" description="Strictosidine synthase conserved region" evidence="6">
    <location>
        <begin position="118"/>
        <end position="206"/>
    </location>
</feature>
<evidence type="ECO:0000256" key="4">
    <source>
        <dbReference type="ARBA" id="ARBA00023180"/>
    </source>
</evidence>
<accession>A0A6P5G8I4</accession>
<dbReference type="GeneID" id="109719727"/>
<dbReference type="Gene3D" id="2.120.10.30">
    <property type="entry name" value="TolB, C-terminal domain"/>
    <property type="match status" value="1"/>
</dbReference>
<evidence type="ECO:0000256" key="5">
    <source>
        <dbReference type="SAM" id="MobiDB-lite"/>
    </source>
</evidence>
<keyword evidence="7" id="KW-1185">Reference proteome</keyword>
<reference evidence="7" key="1">
    <citation type="journal article" date="2015" name="Nat. Genet.">
        <title>The pineapple genome and the evolution of CAM photosynthesis.</title>
        <authorList>
            <person name="Ming R."/>
            <person name="VanBuren R."/>
            <person name="Wai C.M."/>
            <person name="Tang H."/>
            <person name="Schatz M.C."/>
            <person name="Bowers J.E."/>
            <person name="Lyons E."/>
            <person name="Wang M.L."/>
            <person name="Chen J."/>
            <person name="Biggers E."/>
            <person name="Zhang J."/>
            <person name="Huang L."/>
            <person name="Zhang L."/>
            <person name="Miao W."/>
            <person name="Zhang J."/>
            <person name="Ye Z."/>
            <person name="Miao C."/>
            <person name="Lin Z."/>
            <person name="Wang H."/>
            <person name="Zhou H."/>
            <person name="Yim W.C."/>
            <person name="Priest H.D."/>
            <person name="Zheng C."/>
            <person name="Woodhouse M."/>
            <person name="Edger P.P."/>
            <person name="Guyot R."/>
            <person name="Guo H.B."/>
            <person name="Guo H."/>
            <person name="Zheng G."/>
            <person name="Singh R."/>
            <person name="Sharma A."/>
            <person name="Min X."/>
            <person name="Zheng Y."/>
            <person name="Lee H."/>
            <person name="Gurtowski J."/>
            <person name="Sedlazeck F.J."/>
            <person name="Harkess A."/>
            <person name="McKain M.R."/>
            <person name="Liao Z."/>
            <person name="Fang J."/>
            <person name="Liu J."/>
            <person name="Zhang X."/>
            <person name="Zhang Q."/>
            <person name="Hu W."/>
            <person name="Qin Y."/>
            <person name="Wang K."/>
            <person name="Chen L.Y."/>
            <person name="Shirley N."/>
            <person name="Lin Y.R."/>
            <person name="Liu L.Y."/>
            <person name="Hernandez A.G."/>
            <person name="Wright C.L."/>
            <person name="Bulone V."/>
            <person name="Tuskan G.A."/>
            <person name="Heath K."/>
            <person name="Zee F."/>
            <person name="Moore P.H."/>
            <person name="Sunkar R."/>
            <person name="Leebens-Mack J.H."/>
            <person name="Mockler T."/>
            <person name="Bennetzen J.L."/>
            <person name="Freeling M."/>
            <person name="Sankoff D."/>
            <person name="Paterson A.H."/>
            <person name="Zhu X."/>
            <person name="Yang X."/>
            <person name="Smith J.A."/>
            <person name="Cushman J.C."/>
            <person name="Paull R.E."/>
            <person name="Yu Q."/>
        </authorList>
    </citation>
    <scope>NUCLEOTIDE SEQUENCE [LARGE SCALE GENOMIC DNA]</scope>
    <source>
        <strain evidence="7">cv. F153</strain>
    </source>
</reference>
<evidence type="ECO:0000256" key="1">
    <source>
        <dbReference type="ARBA" id="ARBA00004116"/>
    </source>
</evidence>
<proteinExistence type="inferred from homology"/>
<organism evidence="7 8">
    <name type="scientific">Ananas comosus</name>
    <name type="common">Pineapple</name>
    <name type="synonym">Ananas ananas</name>
    <dbReference type="NCBI Taxonomy" id="4615"/>
    <lineage>
        <taxon>Eukaryota</taxon>
        <taxon>Viridiplantae</taxon>
        <taxon>Streptophyta</taxon>
        <taxon>Embryophyta</taxon>
        <taxon>Tracheophyta</taxon>
        <taxon>Spermatophyta</taxon>
        <taxon>Magnoliopsida</taxon>
        <taxon>Liliopsida</taxon>
        <taxon>Poales</taxon>
        <taxon>Bromeliaceae</taxon>
        <taxon>Bromelioideae</taxon>
        <taxon>Ananas</taxon>
    </lineage>
</organism>
<comment type="subcellular location">
    <subcellularLocation>
        <location evidence="1">Vacuole</location>
    </subcellularLocation>
</comment>
<dbReference type="Proteomes" id="UP000515123">
    <property type="component" value="Linkage group 13"/>
</dbReference>
<dbReference type="SUPFAM" id="SSF63829">
    <property type="entry name" value="Calcium-dependent phosphotriesterase"/>
    <property type="match status" value="1"/>
</dbReference>
<dbReference type="InterPro" id="IPR011042">
    <property type="entry name" value="6-blade_b-propeller_TolB-like"/>
</dbReference>
<sequence>MRPDGLNSDALWALSGLVWSKLPGSRIVTMMNCRSLDQSKQKQSKLDKCRGSQDPKREHECGRPLGLQFNERTGELYVADAYLGLRVVGDPDGEGKDKSNATRPIATQAQGLPFRFTNSLDIDQDSGVIYFTDSSTRFQRREFMSAVISRDKTGRLMKYDPKKKEEIQVLADSLSFPNGLALSKNGSFLLIAETTTCRILRYWLRKPHAATPTLEVVAQLPGFPDNIKRIPREGGGGGFWLALHSKRGRLLRWALSLPWLREVLLRVPFNLQKATVLLSKLSPRVQVIALRVSEEGEIVGALQYQGRNLRFVSEVKESDGKLWIGSVVLPFLGVHSLRGT</sequence>
<dbReference type="GO" id="GO:0016787">
    <property type="term" value="F:hydrolase activity"/>
    <property type="evidence" value="ECO:0007669"/>
    <property type="project" value="TreeGrafter"/>
</dbReference>
<dbReference type="AlphaFoldDB" id="A0A6P5G8I4"/>